<feature type="region of interest" description="Disordered" evidence="7">
    <location>
        <begin position="72"/>
        <end position="98"/>
    </location>
</feature>
<evidence type="ECO:0000313" key="10">
    <source>
        <dbReference type="Proteomes" id="UP000574390"/>
    </source>
</evidence>
<dbReference type="Pfam" id="PF00514">
    <property type="entry name" value="Arm"/>
    <property type="match status" value="5"/>
</dbReference>
<dbReference type="SUPFAM" id="SSF48371">
    <property type="entry name" value="ARM repeat"/>
    <property type="match status" value="1"/>
</dbReference>
<name>A0A7J6T4A9_PEROL</name>
<dbReference type="PIRSF" id="PIRSF005673">
    <property type="entry name" value="Importin_alpha"/>
    <property type="match status" value="1"/>
</dbReference>
<comment type="caution">
    <text evidence="9">The sequence shown here is derived from an EMBL/GenBank/DDBJ whole genome shotgun (WGS) entry which is preliminary data.</text>
</comment>
<dbReference type="PROSITE" id="PS50176">
    <property type="entry name" value="ARM_REPEAT"/>
    <property type="match status" value="3"/>
</dbReference>
<keyword evidence="2 5" id="KW-0813">Transport</keyword>
<feature type="repeat" description="ARM" evidence="6">
    <location>
        <begin position="309"/>
        <end position="351"/>
    </location>
</feature>
<evidence type="ECO:0000256" key="4">
    <source>
        <dbReference type="ARBA" id="ARBA00022927"/>
    </source>
</evidence>
<dbReference type="GO" id="GO:0005737">
    <property type="term" value="C:cytoplasm"/>
    <property type="evidence" value="ECO:0007669"/>
    <property type="project" value="InterPro"/>
</dbReference>
<proteinExistence type="inferred from homology"/>
<keyword evidence="4 5" id="KW-0653">Protein transport</keyword>
<dbReference type="Gene3D" id="1.20.5.690">
    <property type="entry name" value="Importin-alpha, importin-beta-binding domain"/>
    <property type="match status" value="1"/>
</dbReference>
<reference evidence="9 10" key="1">
    <citation type="submission" date="2020-04" db="EMBL/GenBank/DDBJ databases">
        <title>Perkinsus olseni comparative genomics.</title>
        <authorList>
            <person name="Bogema D.R."/>
        </authorList>
    </citation>
    <scope>NUCLEOTIDE SEQUENCE [LARGE SCALE GENOMIC DNA]</scope>
    <source>
        <strain evidence="9">ATCC PRA-205</strain>
    </source>
</reference>
<evidence type="ECO:0000256" key="6">
    <source>
        <dbReference type="PROSITE-ProRule" id="PRU00259"/>
    </source>
</evidence>
<evidence type="ECO:0000256" key="1">
    <source>
        <dbReference type="ARBA" id="ARBA00010394"/>
    </source>
</evidence>
<evidence type="ECO:0000256" key="3">
    <source>
        <dbReference type="ARBA" id="ARBA00022737"/>
    </source>
</evidence>
<keyword evidence="3" id="KW-0677">Repeat</keyword>
<sequence length="551" mass="59956">MSDVYNCHSKKVPDVSQCKLLDMSSTAFESRIAARRQNFKKASGDSQAMRRRREDATLQIRKKEKAEQLVRRRRLEMDDDEGSKATTKDNSSAPTKNDIPSLVTLLKSSDPDAALEALVSFRKMLSKEDNPPIADVIAAGVLPRFKYLLDNPTVSKMQFEAAWALTNVASGNSEQTRAVIELGAVDSFRNLLSSEDTDLQEQSIWALANIAGDGAVVRDACLERGVLPPLLAVIRAGKNINIVRLGTWAVSNFCRGKPVPALDRIVGALPTLAMVLGLDDVEALADALWAVSYICDGPTERIDAILQSGMVPRMVHLLGHDSTQVHTPALRAIGNIATGSPHQTGAVVDAGALPTLLKLITSPRKTVRKEVVWTVSNICADQQTQIQKVIESGILGPIVEILSGGADYDVRKEAAWTVCNLCSGGSPEQVKYLVDKYPTMAALSSILDIKDTKMVQVALEAFEGILRTGAYEQDKRDSSTNHYVEALEERGALTKIEELQQDESEDVYIRAVRILENYCDVEDENQAGDGNVHADGLGAATTTSHARFAFA</sequence>
<dbReference type="InterPro" id="IPR011989">
    <property type="entry name" value="ARM-like"/>
</dbReference>
<evidence type="ECO:0000313" key="9">
    <source>
        <dbReference type="EMBL" id="KAF4740094.1"/>
    </source>
</evidence>
<evidence type="ECO:0000256" key="7">
    <source>
        <dbReference type="SAM" id="MobiDB-lite"/>
    </source>
</evidence>
<dbReference type="SMART" id="SM00185">
    <property type="entry name" value="ARM"/>
    <property type="match status" value="8"/>
</dbReference>
<dbReference type="InterPro" id="IPR032413">
    <property type="entry name" value="Arm_3"/>
</dbReference>
<comment type="similarity">
    <text evidence="1 5">Belongs to the importin alpha family.</text>
</comment>
<dbReference type="GO" id="GO:0006606">
    <property type="term" value="P:protein import into nucleus"/>
    <property type="evidence" value="ECO:0007669"/>
    <property type="project" value="InterPro"/>
</dbReference>
<evidence type="ECO:0000259" key="8">
    <source>
        <dbReference type="PROSITE" id="PS51214"/>
    </source>
</evidence>
<dbReference type="PANTHER" id="PTHR23316">
    <property type="entry name" value="IMPORTIN ALPHA"/>
    <property type="match status" value="1"/>
</dbReference>
<accession>A0A7J6T4A9</accession>
<evidence type="ECO:0000256" key="5">
    <source>
        <dbReference type="PIRNR" id="PIRNR005673"/>
    </source>
</evidence>
<dbReference type="InterPro" id="IPR000225">
    <property type="entry name" value="Armadillo"/>
</dbReference>
<dbReference type="GO" id="GO:0061608">
    <property type="term" value="F:nuclear import signal receptor activity"/>
    <property type="evidence" value="ECO:0007669"/>
    <property type="project" value="InterPro"/>
</dbReference>
<dbReference type="Proteomes" id="UP000574390">
    <property type="component" value="Unassembled WGS sequence"/>
</dbReference>
<dbReference type="InterPro" id="IPR016024">
    <property type="entry name" value="ARM-type_fold"/>
</dbReference>
<protein>
    <recommendedName>
        <fullName evidence="5">Importin subunit alpha</fullName>
    </recommendedName>
</protein>
<feature type="repeat" description="ARM" evidence="6">
    <location>
        <begin position="140"/>
        <end position="183"/>
    </location>
</feature>
<dbReference type="Pfam" id="PF01749">
    <property type="entry name" value="IBB"/>
    <property type="match status" value="1"/>
</dbReference>
<gene>
    <name evidence="9" type="ORF">FOZ62_010278</name>
</gene>
<dbReference type="InterPro" id="IPR002652">
    <property type="entry name" value="Importin-a_IBB"/>
</dbReference>
<dbReference type="InterPro" id="IPR024931">
    <property type="entry name" value="Importin_alpha"/>
</dbReference>
<organism evidence="9 10">
    <name type="scientific">Perkinsus olseni</name>
    <name type="common">Perkinsus atlanticus</name>
    <dbReference type="NCBI Taxonomy" id="32597"/>
    <lineage>
        <taxon>Eukaryota</taxon>
        <taxon>Sar</taxon>
        <taxon>Alveolata</taxon>
        <taxon>Perkinsozoa</taxon>
        <taxon>Perkinsea</taxon>
        <taxon>Perkinsida</taxon>
        <taxon>Perkinsidae</taxon>
        <taxon>Perkinsus</taxon>
    </lineage>
</organism>
<feature type="domain" description="IBB" evidence="8">
    <location>
        <begin position="19"/>
        <end position="82"/>
    </location>
</feature>
<dbReference type="InterPro" id="IPR036975">
    <property type="entry name" value="Importin-a_IBB_sf"/>
</dbReference>
<evidence type="ECO:0000256" key="2">
    <source>
        <dbReference type="ARBA" id="ARBA00022448"/>
    </source>
</evidence>
<dbReference type="PROSITE" id="PS51214">
    <property type="entry name" value="IBB"/>
    <property type="match status" value="1"/>
</dbReference>
<dbReference type="Gene3D" id="1.25.10.10">
    <property type="entry name" value="Leucine-rich Repeat Variant"/>
    <property type="match status" value="1"/>
</dbReference>
<dbReference type="Pfam" id="PF16186">
    <property type="entry name" value="Arm_3"/>
    <property type="match status" value="1"/>
</dbReference>
<dbReference type="EMBL" id="JABANM010009970">
    <property type="protein sequence ID" value="KAF4740094.1"/>
    <property type="molecule type" value="Genomic_DNA"/>
</dbReference>
<dbReference type="AlphaFoldDB" id="A0A7J6T4A9"/>
<feature type="repeat" description="ARM" evidence="6">
    <location>
        <begin position="351"/>
        <end position="393"/>
    </location>
</feature>